<dbReference type="AlphaFoldDB" id="A0A8U7NGG4"/>
<dbReference type="InterPro" id="IPR020904">
    <property type="entry name" value="Sc_DH/Rdtase_CS"/>
</dbReference>
<protein>
    <submittedName>
        <fullName evidence="6">Hydroxysteroid 17-beta dehydrogenase 10</fullName>
    </submittedName>
</protein>
<feature type="compositionally biased region" description="Pro residues" evidence="4">
    <location>
        <begin position="85"/>
        <end position="150"/>
    </location>
</feature>
<dbReference type="InterPro" id="IPR036291">
    <property type="entry name" value="NAD(P)-bd_dom_sf"/>
</dbReference>
<evidence type="ECO:0000256" key="2">
    <source>
        <dbReference type="ARBA" id="ARBA00023002"/>
    </source>
</evidence>
<evidence type="ECO:0000256" key="3">
    <source>
        <dbReference type="RuleBase" id="RU000363"/>
    </source>
</evidence>
<dbReference type="PROSITE" id="PS00061">
    <property type="entry name" value="ADH_SHORT"/>
    <property type="match status" value="1"/>
</dbReference>
<dbReference type="SUPFAM" id="SSF51735">
    <property type="entry name" value="NAD(P)-binding Rossmann-fold domains"/>
    <property type="match status" value="1"/>
</dbReference>
<accession>A0A8U7NGG4</accession>
<dbReference type="PANTHER" id="PTHR43658">
    <property type="entry name" value="SHORT-CHAIN DEHYDROGENASE/REDUCTASE"/>
    <property type="match status" value="1"/>
</dbReference>
<dbReference type="OMA" id="CRPWPRT"/>
<keyword evidence="7" id="KW-1185">Reference proteome</keyword>
<organism evidence="6 7">
    <name type="scientific">Corvus moneduloides</name>
    <name type="common">New Caledonian crow</name>
    <dbReference type="NCBI Taxonomy" id="1196302"/>
    <lineage>
        <taxon>Eukaryota</taxon>
        <taxon>Metazoa</taxon>
        <taxon>Chordata</taxon>
        <taxon>Craniata</taxon>
        <taxon>Vertebrata</taxon>
        <taxon>Euteleostomi</taxon>
        <taxon>Archelosauria</taxon>
        <taxon>Archosauria</taxon>
        <taxon>Dinosauria</taxon>
        <taxon>Saurischia</taxon>
        <taxon>Theropoda</taxon>
        <taxon>Coelurosauria</taxon>
        <taxon>Aves</taxon>
        <taxon>Neognathae</taxon>
        <taxon>Neoaves</taxon>
        <taxon>Telluraves</taxon>
        <taxon>Australaves</taxon>
        <taxon>Passeriformes</taxon>
        <taxon>Corvoidea</taxon>
        <taxon>Corvidae</taxon>
        <taxon>Corvus</taxon>
    </lineage>
</organism>
<evidence type="ECO:0000259" key="5">
    <source>
        <dbReference type="SMART" id="SM00822"/>
    </source>
</evidence>
<dbReference type="PRINTS" id="PR00081">
    <property type="entry name" value="GDHRDH"/>
</dbReference>
<dbReference type="SMART" id="SM00822">
    <property type="entry name" value="PKS_KR"/>
    <property type="match status" value="1"/>
</dbReference>
<dbReference type="Proteomes" id="UP000694553">
    <property type="component" value="Unassembled WGS sequence"/>
</dbReference>
<name>A0A8U7NGG4_CORMO</name>
<dbReference type="GO" id="GO:0008209">
    <property type="term" value="P:androgen metabolic process"/>
    <property type="evidence" value="ECO:0007669"/>
    <property type="project" value="TreeGrafter"/>
</dbReference>
<comment type="similarity">
    <text evidence="1 3">Belongs to the short-chain dehydrogenases/reductases (SDR) family.</text>
</comment>
<dbReference type="PRINTS" id="PR00080">
    <property type="entry name" value="SDRFAMILY"/>
</dbReference>
<evidence type="ECO:0000256" key="4">
    <source>
        <dbReference type="SAM" id="MobiDB-lite"/>
    </source>
</evidence>
<reference evidence="6" key="2">
    <citation type="submission" date="2025-08" db="UniProtKB">
        <authorList>
            <consortium name="Ensembl"/>
        </authorList>
    </citation>
    <scope>IDENTIFICATION</scope>
</reference>
<dbReference type="Gene3D" id="3.40.50.720">
    <property type="entry name" value="NAD(P)-binding Rossmann-like Domain"/>
    <property type="match status" value="1"/>
</dbReference>
<dbReference type="GO" id="GO:0008210">
    <property type="term" value="P:estrogen metabolic process"/>
    <property type="evidence" value="ECO:0007669"/>
    <property type="project" value="TreeGrafter"/>
</dbReference>
<gene>
    <name evidence="6" type="primary">HSD17B10</name>
</gene>
<feature type="compositionally biased region" description="Pro residues" evidence="4">
    <location>
        <begin position="66"/>
        <end position="76"/>
    </location>
</feature>
<reference evidence="7" key="1">
    <citation type="submission" date="2019-10" db="EMBL/GenBank/DDBJ databases">
        <title>Corvus moneduloides (New Caledonian crow) genome, bCorMon1, primary haplotype.</title>
        <authorList>
            <person name="Rutz C."/>
            <person name="Fungtammasan C."/>
            <person name="Mountcastle J."/>
            <person name="Formenti G."/>
            <person name="Chow W."/>
            <person name="Howe K."/>
            <person name="Steele M.P."/>
            <person name="Fernandes J."/>
            <person name="Gilbert M.T.P."/>
            <person name="Fedrigo O."/>
            <person name="Jarvis E.D."/>
            <person name="Gemmell N."/>
        </authorList>
    </citation>
    <scope>NUCLEOTIDE SEQUENCE [LARGE SCALE GENOMIC DNA]</scope>
</reference>
<dbReference type="InterPro" id="IPR057326">
    <property type="entry name" value="KR_dom"/>
</dbReference>
<dbReference type="Ensembl" id="ENSCMUT00000037118.1">
    <property type="protein sequence ID" value="ENSCMUP00000032007.1"/>
    <property type="gene ID" value="ENSCMUG00000017853.1"/>
</dbReference>
<evidence type="ECO:0000313" key="7">
    <source>
        <dbReference type="Proteomes" id="UP000694553"/>
    </source>
</evidence>
<evidence type="ECO:0000313" key="6">
    <source>
        <dbReference type="Ensembl" id="ENSCMUP00000032007.1"/>
    </source>
</evidence>
<keyword evidence="2" id="KW-0560">Oxidoreductase</keyword>
<feature type="domain" description="Ketoreductase" evidence="5">
    <location>
        <begin position="167"/>
        <end position="360"/>
    </location>
</feature>
<dbReference type="GO" id="GO:0006631">
    <property type="term" value="P:fatty acid metabolic process"/>
    <property type="evidence" value="ECO:0007669"/>
    <property type="project" value="TreeGrafter"/>
</dbReference>
<dbReference type="GO" id="GO:0005739">
    <property type="term" value="C:mitochondrion"/>
    <property type="evidence" value="ECO:0007669"/>
    <property type="project" value="TreeGrafter"/>
</dbReference>
<sequence>MPRTLPAPRKLPGPPPSSWGPPLVPIPSPRDSPLVSPAPPGPAPGRLSVHPTVSPQVLPRSHPEPSFGPTPGPSPVSPRSLPRCSPGPPPVFPRSSPVPPSVPPLSLPRCPPRPPRGLSPVPPPSLPGPSPPLPGPSPVPPRPSPVPPPAGIGRTAAMAAIRSVKGLVALVTGGGSGLGRATVERLVQHGARVVLLDLPTSAGGQLAQELGEHCAFAPADVTSPKEVGAALAVAQKQFGRLDLAVNCAGIGIAVKTYNSKKDKVHDLEDFQRVINVNLVGTFNVIRLSAQLMSQNKPDADGHRGLLVNTASVAAFEGQVGQAAYSASKGGIVGMTLPIARDLAPLGIRVVTIAPGRATGAPGWGDEEAECLGSPPVFGVPQGCSPPRSWPVCPRRSGTFWDSKCRSRPGWGTLLSTPTSCRPWPRTP</sequence>
<dbReference type="PANTHER" id="PTHR43658:SF8">
    <property type="entry name" value="17-BETA-HYDROXYSTEROID DEHYDROGENASE 14-RELATED"/>
    <property type="match status" value="1"/>
</dbReference>
<feature type="compositionally biased region" description="Pro residues" evidence="4">
    <location>
        <begin position="9"/>
        <end position="43"/>
    </location>
</feature>
<dbReference type="GO" id="GO:0004303">
    <property type="term" value="F:estradiol 17-beta-dehydrogenase [NAD(P)+] activity"/>
    <property type="evidence" value="ECO:0007669"/>
    <property type="project" value="TreeGrafter"/>
</dbReference>
<proteinExistence type="inferred from homology"/>
<feature type="region of interest" description="Disordered" evidence="4">
    <location>
        <begin position="1"/>
        <end position="151"/>
    </location>
</feature>
<evidence type="ECO:0000256" key="1">
    <source>
        <dbReference type="ARBA" id="ARBA00006484"/>
    </source>
</evidence>
<dbReference type="InterPro" id="IPR002347">
    <property type="entry name" value="SDR_fam"/>
</dbReference>
<dbReference type="Pfam" id="PF00106">
    <property type="entry name" value="adh_short"/>
    <property type="match status" value="1"/>
</dbReference>
<reference evidence="6" key="3">
    <citation type="submission" date="2025-09" db="UniProtKB">
        <authorList>
            <consortium name="Ensembl"/>
        </authorList>
    </citation>
    <scope>IDENTIFICATION</scope>
</reference>